<dbReference type="Pfam" id="PF08376">
    <property type="entry name" value="NIT"/>
    <property type="match status" value="1"/>
</dbReference>
<dbReference type="PROSITE" id="PS50906">
    <property type="entry name" value="NIT"/>
    <property type="match status" value="1"/>
</dbReference>
<feature type="domain" description="NIT" evidence="11">
    <location>
        <begin position="53"/>
        <end position="301"/>
    </location>
</feature>
<dbReference type="RefSeq" id="WP_061253788.1">
    <property type="nucleotide sequence ID" value="NZ_JBFALK010000012.1"/>
</dbReference>
<evidence type="ECO:0000259" key="10">
    <source>
        <dbReference type="PROSITE" id="PS50109"/>
    </source>
</evidence>
<sequence length="681" mass="73888">MAGRRRSIRAKIFAIILVPVTALVAVWAYGSVITVQSGLELLRIRTVYDNVVVPAQGVIDQLQAERTLSAGFLGSKATLSPELQEQRQQTDAAVSRLEQVSVQARDATPDAMWGRLQELVTYARGLGSVRRQVDERVLTALEAVEHYSAVAEVGYQVYDRLMITPDIEFIQQAKAVILISRAREVMSQQSALLSGSLAAGRMTKAEYDAFGKMAGKRKLLYELGVGQLDADLAAPYLTLNSSATYRTYSAMENEVADRVVANRALFSGALAWRTASEAMTVAVGGLVGEGSQEIADRALPVARTTLYRIGIAAGLGLLVVALSIFFSIRLGRKLTAEMVGLEEAAIELADRRLPAVVTRLRRGEDVDVSAETPPVTIPGKTVEVDHVANAFTSVQRTAIEAAVDQARMRAGVNKVFLNLARRNQSLLHRQLSMLDGLEQQVTDPDVLDKLFGIDHLTTRMRRHAEGLIILSGAVPGRGWRTPVALFDVVRAAIEEVEDYLRVEVTVPHGPALMGPAVTDVIHLIAELVENATIFSPPHTQVFVRGEVAARGFALEIEDRGLGICADEMEQLNAKLAEPPEFDLADSERLGLFVVGRLAKRHGVRVSLRSSPYGGTSAIVLIPAELMAEGGAQEYPAESMVPAQPTPVLALTPPPDDLPRRVRQASLAPQLRPAHQQPQEDS</sequence>
<keyword evidence="12" id="KW-0067">ATP-binding</keyword>
<keyword evidence="9" id="KW-0472">Membrane</keyword>
<keyword evidence="5 9" id="KW-0812">Transmembrane</keyword>
<keyword evidence="12" id="KW-0547">Nucleotide-binding</keyword>
<dbReference type="PANTHER" id="PTHR45436">
    <property type="entry name" value="SENSOR HISTIDINE KINASE YKOH"/>
    <property type="match status" value="1"/>
</dbReference>
<accession>A0ABV3GIE3</accession>
<evidence type="ECO:0000256" key="4">
    <source>
        <dbReference type="ARBA" id="ARBA00022679"/>
    </source>
</evidence>
<dbReference type="InterPro" id="IPR050428">
    <property type="entry name" value="TCS_sensor_his_kinase"/>
</dbReference>
<evidence type="ECO:0000256" key="1">
    <source>
        <dbReference type="ARBA" id="ARBA00000085"/>
    </source>
</evidence>
<comment type="caution">
    <text evidence="12">The sequence shown here is derived from an EMBL/GenBank/DDBJ whole genome shotgun (WGS) entry which is preliminary data.</text>
</comment>
<evidence type="ECO:0000256" key="7">
    <source>
        <dbReference type="ARBA" id="ARBA00022989"/>
    </source>
</evidence>
<evidence type="ECO:0000256" key="9">
    <source>
        <dbReference type="SAM" id="Phobius"/>
    </source>
</evidence>
<feature type="transmembrane region" description="Helical" evidence="9">
    <location>
        <begin position="306"/>
        <end position="328"/>
    </location>
</feature>
<dbReference type="EMBL" id="JBFALK010000012">
    <property type="protein sequence ID" value="MEV0971428.1"/>
    <property type="molecule type" value="Genomic_DNA"/>
</dbReference>
<evidence type="ECO:0000256" key="5">
    <source>
        <dbReference type="ARBA" id="ARBA00022692"/>
    </source>
</evidence>
<name>A0ABV3GIE3_MICGL</name>
<gene>
    <name evidence="12" type="ORF">AB0I59_22635</name>
</gene>
<organism evidence="12 13">
    <name type="scientific">Microtetraspora glauca</name>
    <dbReference type="NCBI Taxonomy" id="1996"/>
    <lineage>
        <taxon>Bacteria</taxon>
        <taxon>Bacillati</taxon>
        <taxon>Actinomycetota</taxon>
        <taxon>Actinomycetes</taxon>
        <taxon>Streptosporangiales</taxon>
        <taxon>Streptosporangiaceae</taxon>
        <taxon>Microtetraspora</taxon>
    </lineage>
</organism>
<feature type="transmembrane region" description="Helical" evidence="9">
    <location>
        <begin position="12"/>
        <end position="30"/>
    </location>
</feature>
<protein>
    <recommendedName>
        <fullName evidence="2">histidine kinase</fullName>
        <ecNumber evidence="2">2.7.13.3</ecNumber>
    </recommendedName>
</protein>
<dbReference type="InterPro" id="IPR003594">
    <property type="entry name" value="HATPase_dom"/>
</dbReference>
<dbReference type="Pfam" id="PF02518">
    <property type="entry name" value="HATPase_c"/>
    <property type="match status" value="1"/>
</dbReference>
<keyword evidence="13" id="KW-1185">Reference proteome</keyword>
<dbReference type="Proteomes" id="UP001551675">
    <property type="component" value="Unassembled WGS sequence"/>
</dbReference>
<comment type="catalytic activity">
    <reaction evidence="1">
        <text>ATP + protein L-histidine = ADP + protein N-phospho-L-histidine.</text>
        <dbReference type="EC" id="2.7.13.3"/>
    </reaction>
</comment>
<evidence type="ECO:0000259" key="11">
    <source>
        <dbReference type="PROSITE" id="PS50906"/>
    </source>
</evidence>
<keyword evidence="6" id="KW-0418">Kinase</keyword>
<dbReference type="SUPFAM" id="SSF55874">
    <property type="entry name" value="ATPase domain of HSP90 chaperone/DNA topoisomerase II/histidine kinase"/>
    <property type="match status" value="1"/>
</dbReference>
<keyword evidence="4" id="KW-0808">Transferase</keyword>
<evidence type="ECO:0000256" key="6">
    <source>
        <dbReference type="ARBA" id="ARBA00022777"/>
    </source>
</evidence>
<dbReference type="Gene3D" id="3.30.565.10">
    <property type="entry name" value="Histidine kinase-like ATPase, C-terminal domain"/>
    <property type="match status" value="1"/>
</dbReference>
<evidence type="ECO:0000256" key="2">
    <source>
        <dbReference type="ARBA" id="ARBA00012438"/>
    </source>
</evidence>
<dbReference type="GO" id="GO:0005524">
    <property type="term" value="F:ATP binding"/>
    <property type="evidence" value="ECO:0007669"/>
    <property type="project" value="UniProtKB-KW"/>
</dbReference>
<reference evidence="12 13" key="1">
    <citation type="submission" date="2024-06" db="EMBL/GenBank/DDBJ databases">
        <title>The Natural Products Discovery Center: Release of the First 8490 Sequenced Strains for Exploring Actinobacteria Biosynthetic Diversity.</title>
        <authorList>
            <person name="Kalkreuter E."/>
            <person name="Kautsar S.A."/>
            <person name="Yang D."/>
            <person name="Bader C.D."/>
            <person name="Teijaro C.N."/>
            <person name="Fluegel L."/>
            <person name="Davis C.M."/>
            <person name="Simpson J.R."/>
            <person name="Lauterbach L."/>
            <person name="Steele A.D."/>
            <person name="Gui C."/>
            <person name="Meng S."/>
            <person name="Li G."/>
            <person name="Viehrig K."/>
            <person name="Ye F."/>
            <person name="Su P."/>
            <person name="Kiefer A.F."/>
            <person name="Nichols A."/>
            <person name="Cepeda A.J."/>
            <person name="Yan W."/>
            <person name="Fan B."/>
            <person name="Jiang Y."/>
            <person name="Adhikari A."/>
            <person name="Zheng C.-J."/>
            <person name="Schuster L."/>
            <person name="Cowan T.M."/>
            <person name="Smanski M.J."/>
            <person name="Chevrette M.G."/>
            <person name="De Carvalho L.P.S."/>
            <person name="Shen B."/>
        </authorList>
    </citation>
    <scope>NUCLEOTIDE SEQUENCE [LARGE SCALE GENOMIC DNA]</scope>
    <source>
        <strain evidence="12 13">NPDC050100</strain>
    </source>
</reference>
<dbReference type="InterPro" id="IPR005467">
    <property type="entry name" value="His_kinase_dom"/>
</dbReference>
<feature type="domain" description="Histidine kinase" evidence="10">
    <location>
        <begin position="520"/>
        <end position="625"/>
    </location>
</feature>
<evidence type="ECO:0000256" key="8">
    <source>
        <dbReference type="SAM" id="MobiDB-lite"/>
    </source>
</evidence>
<evidence type="ECO:0000313" key="12">
    <source>
        <dbReference type="EMBL" id="MEV0971428.1"/>
    </source>
</evidence>
<dbReference type="InterPro" id="IPR010910">
    <property type="entry name" value="Nitrate/nitrite_sensing_bac"/>
</dbReference>
<evidence type="ECO:0000256" key="3">
    <source>
        <dbReference type="ARBA" id="ARBA00022553"/>
    </source>
</evidence>
<keyword evidence="7 9" id="KW-1133">Transmembrane helix</keyword>
<dbReference type="InterPro" id="IPR013587">
    <property type="entry name" value="Nitrate/nitrite_sensing"/>
</dbReference>
<feature type="region of interest" description="Disordered" evidence="8">
    <location>
        <begin position="636"/>
        <end position="681"/>
    </location>
</feature>
<dbReference type="EC" id="2.7.13.3" evidence="2"/>
<proteinExistence type="predicted"/>
<keyword evidence="3" id="KW-0597">Phosphoprotein</keyword>
<dbReference type="PANTHER" id="PTHR45436:SF5">
    <property type="entry name" value="SENSOR HISTIDINE KINASE TRCS"/>
    <property type="match status" value="1"/>
</dbReference>
<dbReference type="InterPro" id="IPR036890">
    <property type="entry name" value="HATPase_C_sf"/>
</dbReference>
<dbReference type="PROSITE" id="PS50109">
    <property type="entry name" value="HIS_KIN"/>
    <property type="match status" value="1"/>
</dbReference>
<evidence type="ECO:0000313" key="13">
    <source>
        <dbReference type="Proteomes" id="UP001551675"/>
    </source>
</evidence>
<dbReference type="SMART" id="SM00387">
    <property type="entry name" value="HATPase_c"/>
    <property type="match status" value="1"/>
</dbReference>